<accession>S9SCC8</accession>
<dbReference type="eggNOG" id="ENOG5033B4G">
    <property type="taxonomic scope" value="Bacteria"/>
</dbReference>
<evidence type="ECO:0000313" key="2">
    <source>
        <dbReference type="Proteomes" id="UP000015350"/>
    </source>
</evidence>
<comment type="caution">
    <text evidence="1">The sequence shown here is derived from an EMBL/GenBank/DDBJ whole genome shotgun (WGS) entry which is preliminary data.</text>
</comment>
<dbReference type="STRING" id="1316936.K678_00460"/>
<protein>
    <submittedName>
        <fullName evidence="1">Uncharacterized protein</fullName>
    </submittedName>
</protein>
<name>S9SCC8_MAGFU</name>
<gene>
    <name evidence="1" type="ORF">K678_00460</name>
</gene>
<evidence type="ECO:0000313" key="1">
    <source>
        <dbReference type="EMBL" id="EPY03537.1"/>
    </source>
</evidence>
<proteinExistence type="predicted"/>
<dbReference type="AlphaFoldDB" id="S9SCC8"/>
<dbReference type="OrthoDB" id="7188397at2"/>
<dbReference type="RefSeq" id="WP_021130483.1">
    <property type="nucleotide sequence ID" value="NZ_AQPH01000001.1"/>
</dbReference>
<sequence>MTSPVQSGIPVSTLRPIDMSTVKAVKLEGQDLIDFYRQTKEIIEQQYTVPTQTGGYGEYAQVEVNGKKVATLTNEGYAETSENLAGLNLETDAIGGPQLAQRRADQIAKALGGTVVLSPSAMTQTQWQNRPAQTVSIDFNAMKRDGQMGNWANAASFLTAQLMGQYGKD</sequence>
<dbReference type="EMBL" id="AQPH01000001">
    <property type="protein sequence ID" value="EPY03537.1"/>
    <property type="molecule type" value="Genomic_DNA"/>
</dbReference>
<organism evidence="1 2">
    <name type="scientific">Magnetospirillum fulvum MGU-K5</name>
    <dbReference type="NCBI Taxonomy" id="1316936"/>
    <lineage>
        <taxon>Bacteria</taxon>
        <taxon>Pseudomonadati</taxon>
        <taxon>Pseudomonadota</taxon>
        <taxon>Alphaproteobacteria</taxon>
        <taxon>Rhodospirillales</taxon>
        <taxon>Rhodospirillaceae</taxon>
        <taxon>Magnetospirillum</taxon>
    </lineage>
</organism>
<dbReference type="Proteomes" id="UP000015350">
    <property type="component" value="Unassembled WGS sequence"/>
</dbReference>
<reference evidence="1 2" key="1">
    <citation type="submission" date="2013-04" db="EMBL/GenBank/DDBJ databases">
        <authorList>
            <person name="Kuznetsov B."/>
            <person name="Ivanovsky R."/>
        </authorList>
    </citation>
    <scope>NUCLEOTIDE SEQUENCE [LARGE SCALE GENOMIC DNA]</scope>
    <source>
        <strain evidence="1 2">MGU-K5</strain>
    </source>
</reference>